<evidence type="ECO:0000259" key="8">
    <source>
        <dbReference type="PROSITE" id="PS50850"/>
    </source>
</evidence>
<feature type="transmembrane region" description="Helical" evidence="7">
    <location>
        <begin position="264"/>
        <end position="283"/>
    </location>
</feature>
<protein>
    <submittedName>
        <fullName evidence="9">Enterobactin exporter EntS</fullName>
    </submittedName>
</protein>
<keyword evidence="4 7" id="KW-0812">Transmembrane</keyword>
<dbReference type="Proteomes" id="UP000245086">
    <property type="component" value="Unassembled WGS sequence"/>
</dbReference>
<dbReference type="PROSITE" id="PS50850">
    <property type="entry name" value="MFS"/>
    <property type="match status" value="1"/>
</dbReference>
<feature type="transmembrane region" description="Helical" evidence="7">
    <location>
        <begin position="85"/>
        <end position="107"/>
    </location>
</feature>
<feature type="transmembrane region" description="Helical" evidence="7">
    <location>
        <begin position="113"/>
        <end position="138"/>
    </location>
</feature>
<keyword evidence="3" id="KW-1003">Cell membrane</keyword>
<keyword evidence="6 7" id="KW-0472">Membrane</keyword>
<dbReference type="InterPro" id="IPR036259">
    <property type="entry name" value="MFS_trans_sf"/>
</dbReference>
<accession>A0A2P2E973</accession>
<dbReference type="InterPro" id="IPR010290">
    <property type="entry name" value="TM_effector"/>
</dbReference>
<name>A0A2P2E973_9PROT</name>
<feature type="transmembrane region" description="Helical" evidence="7">
    <location>
        <begin position="179"/>
        <end position="197"/>
    </location>
</feature>
<gene>
    <name evidence="9" type="primary">entS</name>
    <name evidence="9" type="ORF">PbB2_01281</name>
</gene>
<evidence type="ECO:0000313" key="9">
    <source>
        <dbReference type="EMBL" id="GBF57613.1"/>
    </source>
</evidence>
<sequence>MSRSLAPFAYVSFARYWCARVFWTLGTQIQITAMGWQVYDIARARGDSIEEGAFLLGLIGLAQFLPLLILSLIGGQAADRFDRRMIILAGIALKVAIAGGLVVASGFDGHTMIAAIFAVAMLTGMLNAFLPAASSAMVSNLVPRDVLPQAIALMSLSFQGGSILGPALGGVLYHFGPSIPYSTALGLFICGWLLAFLTKAPPQEKVESGRTFEMIKQGLIYVRDNKIVLGALSLDLAVVLLAGATALLPVFARDILHAGPTALGILRSASAVGAGIVSILLAIRPIERHVGRWMFGAVIVFGLATLGFGLSTTLWLSVACLAIAGAADMISVYVRSSLVQLATPDAMRGRVSAISYVFISASNEMGEFQSGVAARLLGPVAAVVLGGIGAIGIAWAWMGLFKPLAAADRFEDAAPENQGSTKSE</sequence>
<feature type="transmembrane region" description="Helical" evidence="7">
    <location>
        <begin position="150"/>
        <end position="173"/>
    </location>
</feature>
<keyword evidence="2" id="KW-0813">Transport</keyword>
<dbReference type="PANTHER" id="PTHR23513:SF9">
    <property type="entry name" value="ENTEROBACTIN EXPORTER ENTS"/>
    <property type="match status" value="1"/>
</dbReference>
<dbReference type="EMBL" id="BFBR01000003">
    <property type="protein sequence ID" value="GBF57613.1"/>
    <property type="molecule type" value="Genomic_DNA"/>
</dbReference>
<feature type="transmembrane region" description="Helical" evidence="7">
    <location>
        <begin position="53"/>
        <end position="73"/>
    </location>
</feature>
<feature type="domain" description="Major facilitator superfamily (MFS) profile" evidence="8">
    <location>
        <begin position="1"/>
        <end position="404"/>
    </location>
</feature>
<keyword evidence="10" id="KW-1185">Reference proteome</keyword>
<dbReference type="PANTHER" id="PTHR23513">
    <property type="entry name" value="INTEGRAL MEMBRANE EFFLUX PROTEIN-RELATED"/>
    <property type="match status" value="1"/>
</dbReference>
<organism evidence="9 10">
    <name type="scientific">Candidatus Phycosocius bacilliformis</name>
    <dbReference type="NCBI Taxonomy" id="1445552"/>
    <lineage>
        <taxon>Bacteria</taxon>
        <taxon>Pseudomonadati</taxon>
        <taxon>Pseudomonadota</taxon>
        <taxon>Alphaproteobacteria</taxon>
        <taxon>Caulobacterales</taxon>
        <taxon>Caulobacterales incertae sedis</taxon>
        <taxon>Candidatus Phycosocius</taxon>
    </lineage>
</organism>
<dbReference type="RefSeq" id="WP_108984488.1">
    <property type="nucleotide sequence ID" value="NZ_BFBR01000003.1"/>
</dbReference>
<feature type="transmembrane region" description="Helical" evidence="7">
    <location>
        <begin position="227"/>
        <end position="252"/>
    </location>
</feature>
<comment type="subcellular location">
    <subcellularLocation>
        <location evidence="1">Cell membrane</location>
        <topology evidence="1">Multi-pass membrane protein</topology>
    </subcellularLocation>
</comment>
<feature type="transmembrane region" description="Helical" evidence="7">
    <location>
        <begin position="376"/>
        <end position="398"/>
    </location>
</feature>
<feature type="transmembrane region" description="Helical" evidence="7">
    <location>
        <begin position="290"/>
        <end position="308"/>
    </location>
</feature>
<keyword evidence="5 7" id="KW-1133">Transmembrane helix</keyword>
<feature type="transmembrane region" description="Helical" evidence="7">
    <location>
        <begin position="314"/>
        <end position="334"/>
    </location>
</feature>
<dbReference type="GO" id="GO:0005886">
    <property type="term" value="C:plasma membrane"/>
    <property type="evidence" value="ECO:0007669"/>
    <property type="project" value="UniProtKB-SubCell"/>
</dbReference>
<dbReference type="AlphaFoldDB" id="A0A2P2E973"/>
<evidence type="ECO:0000256" key="6">
    <source>
        <dbReference type="ARBA" id="ARBA00023136"/>
    </source>
</evidence>
<dbReference type="InterPro" id="IPR020846">
    <property type="entry name" value="MFS_dom"/>
</dbReference>
<dbReference type="OrthoDB" id="7283966at2"/>
<evidence type="ECO:0000256" key="7">
    <source>
        <dbReference type="SAM" id="Phobius"/>
    </source>
</evidence>
<evidence type="ECO:0000256" key="1">
    <source>
        <dbReference type="ARBA" id="ARBA00004651"/>
    </source>
</evidence>
<evidence type="ECO:0000256" key="2">
    <source>
        <dbReference type="ARBA" id="ARBA00022448"/>
    </source>
</evidence>
<evidence type="ECO:0000256" key="3">
    <source>
        <dbReference type="ARBA" id="ARBA00022475"/>
    </source>
</evidence>
<comment type="caution">
    <text evidence="9">The sequence shown here is derived from an EMBL/GenBank/DDBJ whole genome shotgun (WGS) entry which is preliminary data.</text>
</comment>
<dbReference type="Pfam" id="PF05977">
    <property type="entry name" value="MFS_3"/>
    <property type="match status" value="1"/>
</dbReference>
<evidence type="ECO:0000256" key="4">
    <source>
        <dbReference type="ARBA" id="ARBA00022692"/>
    </source>
</evidence>
<dbReference type="GO" id="GO:0022857">
    <property type="term" value="F:transmembrane transporter activity"/>
    <property type="evidence" value="ECO:0007669"/>
    <property type="project" value="InterPro"/>
</dbReference>
<dbReference type="Gene3D" id="1.20.1250.20">
    <property type="entry name" value="MFS general substrate transporter like domains"/>
    <property type="match status" value="1"/>
</dbReference>
<evidence type="ECO:0000256" key="5">
    <source>
        <dbReference type="ARBA" id="ARBA00022989"/>
    </source>
</evidence>
<dbReference type="CDD" id="cd06173">
    <property type="entry name" value="MFS_MefA_like"/>
    <property type="match status" value="1"/>
</dbReference>
<evidence type="ECO:0000313" key="10">
    <source>
        <dbReference type="Proteomes" id="UP000245086"/>
    </source>
</evidence>
<reference evidence="9" key="1">
    <citation type="journal article" date="2018" name="Genome Announc.">
        <title>Draft Genome Sequence of "Candidatus Phycosocius bacilliformis," an Alphaproteobacterial Ectosymbiont of the Hydrocarbon-Producing Green Alga Botryococcus braunii.</title>
        <authorList>
            <person name="Tanabe Y."/>
            <person name="Yamaguchi H."/>
            <person name="Watanabe M.M."/>
        </authorList>
    </citation>
    <scope>NUCLEOTIDE SEQUENCE [LARGE SCALE GENOMIC DNA]</scope>
    <source>
        <strain evidence="9">BOTRYCO-2</strain>
    </source>
</reference>
<dbReference type="SUPFAM" id="SSF103473">
    <property type="entry name" value="MFS general substrate transporter"/>
    <property type="match status" value="1"/>
</dbReference>
<proteinExistence type="predicted"/>